<dbReference type="AlphaFoldDB" id="A0A3D9H550"/>
<protein>
    <submittedName>
        <fullName evidence="2">NAD(P)-dependent dehydrogenase (Short-subunit alcohol dehydrogenase family)</fullName>
    </submittedName>
</protein>
<dbReference type="GO" id="GO:0016616">
    <property type="term" value="F:oxidoreductase activity, acting on the CH-OH group of donors, NAD or NADP as acceptor"/>
    <property type="evidence" value="ECO:0007669"/>
    <property type="project" value="TreeGrafter"/>
</dbReference>
<gene>
    <name evidence="2" type="ORF">DFP90_11554</name>
</gene>
<comment type="caution">
    <text evidence="2">The sequence shown here is derived from an EMBL/GenBank/DDBJ whole genome shotgun (WGS) entry which is preliminary data.</text>
</comment>
<evidence type="ECO:0000313" key="2">
    <source>
        <dbReference type="EMBL" id="RED44301.1"/>
    </source>
</evidence>
<name>A0A3D9H550_9PROT</name>
<dbReference type="RefSeq" id="WP_115939155.1">
    <property type="nucleotide sequence ID" value="NZ_QRDW01000015.1"/>
</dbReference>
<dbReference type="OrthoDB" id="9803333at2"/>
<sequence>MSEQVFDPVFNVAGKTVVLTGGCGLIGRAIVEALHQRGAKLVIADVEAADPEAFAASFGDSCIGVPTDVADANSVAQLLSKTLEHFGQVDVLINNHHAKPKGFLEGQAENFPEELWDHVLDVNLKGTFLTCRDFGSQMLKQGAGSVINMASTYGVVSSNPALYEDNQMGNPVAYSASKGGVIMLTQYLGCYWASRGVRVNCITPHGVWNHHEEAFENRFSAMSPMKRMMKAEEIVGSVLYLASDASSYSTGSNVLVEGGWTAW</sequence>
<dbReference type="PRINTS" id="PR00080">
    <property type="entry name" value="SDRFAMILY"/>
</dbReference>
<proteinExistence type="inferred from homology"/>
<reference evidence="2 3" key="1">
    <citation type="submission" date="2018-07" db="EMBL/GenBank/DDBJ databases">
        <title>Genomic Encyclopedia of Type Strains, Phase III (KMG-III): the genomes of soil and plant-associated and newly described type strains.</title>
        <authorList>
            <person name="Whitman W."/>
        </authorList>
    </citation>
    <scope>NUCLEOTIDE SEQUENCE [LARGE SCALE GENOMIC DNA]</scope>
    <source>
        <strain evidence="2 3">CECT 8488</strain>
    </source>
</reference>
<evidence type="ECO:0000256" key="1">
    <source>
        <dbReference type="ARBA" id="ARBA00006484"/>
    </source>
</evidence>
<dbReference type="FunFam" id="3.40.50.720:FF:000084">
    <property type="entry name" value="Short-chain dehydrogenase reductase"/>
    <property type="match status" value="1"/>
</dbReference>
<dbReference type="EMBL" id="QRDW01000015">
    <property type="protein sequence ID" value="RED44301.1"/>
    <property type="molecule type" value="Genomic_DNA"/>
</dbReference>
<organism evidence="2 3">
    <name type="scientific">Aestuariispira insulae</name>
    <dbReference type="NCBI Taxonomy" id="1461337"/>
    <lineage>
        <taxon>Bacteria</taxon>
        <taxon>Pseudomonadati</taxon>
        <taxon>Pseudomonadota</taxon>
        <taxon>Alphaproteobacteria</taxon>
        <taxon>Rhodospirillales</taxon>
        <taxon>Kiloniellaceae</taxon>
        <taxon>Aestuariispira</taxon>
    </lineage>
</organism>
<accession>A0A3D9H550</accession>
<dbReference type="InterPro" id="IPR002347">
    <property type="entry name" value="SDR_fam"/>
</dbReference>
<dbReference type="Pfam" id="PF13561">
    <property type="entry name" value="adh_short_C2"/>
    <property type="match status" value="1"/>
</dbReference>
<dbReference type="Gene3D" id="3.40.50.720">
    <property type="entry name" value="NAD(P)-binding Rossmann-like Domain"/>
    <property type="match status" value="1"/>
</dbReference>
<dbReference type="SUPFAM" id="SSF51735">
    <property type="entry name" value="NAD(P)-binding Rossmann-fold domains"/>
    <property type="match status" value="1"/>
</dbReference>
<evidence type="ECO:0000313" key="3">
    <source>
        <dbReference type="Proteomes" id="UP000256845"/>
    </source>
</evidence>
<dbReference type="InterPro" id="IPR036291">
    <property type="entry name" value="NAD(P)-bd_dom_sf"/>
</dbReference>
<keyword evidence="3" id="KW-1185">Reference proteome</keyword>
<comment type="similarity">
    <text evidence="1">Belongs to the short-chain dehydrogenases/reductases (SDR) family.</text>
</comment>
<dbReference type="Proteomes" id="UP000256845">
    <property type="component" value="Unassembled WGS sequence"/>
</dbReference>
<dbReference type="PANTHER" id="PTHR42760">
    <property type="entry name" value="SHORT-CHAIN DEHYDROGENASES/REDUCTASES FAMILY MEMBER"/>
    <property type="match status" value="1"/>
</dbReference>
<dbReference type="PRINTS" id="PR00081">
    <property type="entry name" value="GDHRDH"/>
</dbReference>